<keyword evidence="5 7" id="KW-0472">Membrane</keyword>
<feature type="region of interest" description="Disordered" evidence="6">
    <location>
        <begin position="520"/>
        <end position="546"/>
    </location>
</feature>
<keyword evidence="9" id="KW-1185">Reference proteome</keyword>
<evidence type="ECO:0000256" key="1">
    <source>
        <dbReference type="ARBA" id="ARBA00004141"/>
    </source>
</evidence>
<evidence type="ECO:0000256" key="5">
    <source>
        <dbReference type="ARBA" id="ARBA00023136"/>
    </source>
</evidence>
<dbReference type="STRING" id="1408163.A0A0F4Z353"/>
<feature type="transmembrane region" description="Helical" evidence="7">
    <location>
        <begin position="431"/>
        <end position="454"/>
    </location>
</feature>
<feature type="transmembrane region" description="Helical" evidence="7">
    <location>
        <begin position="75"/>
        <end position="99"/>
    </location>
</feature>
<dbReference type="EMBL" id="LASV01000060">
    <property type="protein sequence ID" value="KKA24521.1"/>
    <property type="molecule type" value="Genomic_DNA"/>
</dbReference>
<feature type="transmembrane region" description="Helical" evidence="7">
    <location>
        <begin position="474"/>
        <end position="492"/>
    </location>
</feature>
<evidence type="ECO:0000256" key="7">
    <source>
        <dbReference type="SAM" id="Phobius"/>
    </source>
</evidence>
<dbReference type="OrthoDB" id="2018619at2759"/>
<feature type="transmembrane region" description="Helical" evidence="7">
    <location>
        <begin position="316"/>
        <end position="340"/>
    </location>
</feature>
<dbReference type="InterPro" id="IPR045225">
    <property type="entry name" value="Uracil/uridine/allantoin_perm"/>
</dbReference>
<evidence type="ECO:0000256" key="3">
    <source>
        <dbReference type="ARBA" id="ARBA00022692"/>
    </source>
</evidence>
<feature type="transmembrane region" description="Helical" evidence="7">
    <location>
        <begin position="194"/>
        <end position="216"/>
    </location>
</feature>
<comment type="subcellular location">
    <subcellularLocation>
        <location evidence="1">Membrane</location>
        <topology evidence="1">Multi-pass membrane protein</topology>
    </subcellularLocation>
</comment>
<dbReference type="CDD" id="cd11482">
    <property type="entry name" value="SLC-NCS1sbd_NRT1-like"/>
    <property type="match status" value="1"/>
</dbReference>
<dbReference type="FunFam" id="1.10.4160.10:FF:000001">
    <property type="entry name" value="Uracil permease, putative"/>
    <property type="match status" value="1"/>
</dbReference>
<protein>
    <submittedName>
        <fullName evidence="8">NCS1 allantoate transporter</fullName>
    </submittedName>
</protein>
<sequence length="560" mass="62042">MKFDRPRLRVAQEKSAFADGSSRWTNRDLDPIPLHRRKWGVTSLVAYWISDAFNAATWEFASGIIAVGLTYRESLVIVAVSFLIISIVISANGAIGAIYHSPFPVLARASWGFWGSYVAIISRIILAIFWFAIQTVNGSNSVTVMIGAIWPSYLRLKNDIPADQGITTNGMVSFVIFWIIQFPFLCAHPNKLRWLFMAKSIIVPIAWIAILIWAFVAEGGGKIFEQKATVSGSQYSWLWLASLTSTIGNYATLSVNQSDFSRYSRVSVKWQLLYIPMLPIIFTFIAFIGVAASSAGQARYNLAEIPWDPNVLISHWSSRACRFFGAFSFALASLGVNISANSLSAANDFAALVPRYLNIRRGQILCAILAWCLVPWKILESAGSFLNFMSAYAVFLGPIAGIMAFDFWLVKKRKYDSLALYHPDGIYRYSFGGVNWRAIVAFICGVVPSIPGLINSVNSSIDVGVGVHPYQFGWLLGFVGTSLVYLLLSYIFPATETLIDRAVLPDEIYDGRATVVEGVEPDSQLAGSDEEKNAMRAGRDADSQEKSGFKKFVTNLDRFL</sequence>
<feature type="transmembrane region" description="Helical" evidence="7">
    <location>
        <begin position="111"/>
        <end position="133"/>
    </location>
</feature>
<accession>A0A0F4Z353</accession>
<dbReference type="GO" id="GO:0015205">
    <property type="term" value="F:nucleobase transmembrane transporter activity"/>
    <property type="evidence" value="ECO:0007669"/>
    <property type="project" value="TreeGrafter"/>
</dbReference>
<feature type="transmembrane region" description="Helical" evidence="7">
    <location>
        <begin position="44"/>
        <end position="69"/>
    </location>
</feature>
<dbReference type="PANTHER" id="PTHR30618">
    <property type="entry name" value="NCS1 FAMILY PURINE/PYRIMIDINE TRANSPORTER"/>
    <property type="match status" value="1"/>
</dbReference>
<feature type="transmembrane region" description="Helical" evidence="7">
    <location>
        <begin position="361"/>
        <end position="379"/>
    </location>
</feature>
<dbReference type="AlphaFoldDB" id="A0A0F4Z353"/>
<organism evidence="8 9">
    <name type="scientific">Rasamsonia emersonii (strain ATCC 16479 / CBS 393.64 / IMI 116815)</name>
    <dbReference type="NCBI Taxonomy" id="1408163"/>
    <lineage>
        <taxon>Eukaryota</taxon>
        <taxon>Fungi</taxon>
        <taxon>Dikarya</taxon>
        <taxon>Ascomycota</taxon>
        <taxon>Pezizomycotina</taxon>
        <taxon>Eurotiomycetes</taxon>
        <taxon>Eurotiomycetidae</taxon>
        <taxon>Eurotiales</taxon>
        <taxon>Trichocomaceae</taxon>
        <taxon>Rasamsonia</taxon>
    </lineage>
</organism>
<dbReference type="Gene3D" id="1.10.4160.10">
    <property type="entry name" value="Hydantoin permease"/>
    <property type="match status" value="1"/>
</dbReference>
<feature type="compositionally biased region" description="Basic and acidic residues" evidence="6">
    <location>
        <begin position="529"/>
        <end position="546"/>
    </location>
</feature>
<reference evidence="8 9" key="1">
    <citation type="submission" date="2015-04" db="EMBL/GenBank/DDBJ databases">
        <authorList>
            <person name="Heijne W.H."/>
            <person name="Fedorova N.D."/>
            <person name="Nierman W.C."/>
            <person name="Vollebregt A.W."/>
            <person name="Zhao Z."/>
            <person name="Wu L."/>
            <person name="Kumar M."/>
            <person name="Stam H."/>
            <person name="van den Berg M.A."/>
            <person name="Pel H.J."/>
        </authorList>
    </citation>
    <scope>NUCLEOTIDE SEQUENCE [LARGE SCALE GENOMIC DNA]</scope>
    <source>
        <strain evidence="8 9">CBS 393.64</strain>
    </source>
</reference>
<dbReference type="Pfam" id="PF02133">
    <property type="entry name" value="Transp_cyt_pur"/>
    <property type="match status" value="1"/>
</dbReference>
<feature type="transmembrane region" description="Helical" evidence="7">
    <location>
        <begin position="273"/>
        <end position="296"/>
    </location>
</feature>
<evidence type="ECO:0000256" key="6">
    <source>
        <dbReference type="SAM" id="MobiDB-lite"/>
    </source>
</evidence>
<feature type="transmembrane region" description="Helical" evidence="7">
    <location>
        <begin position="236"/>
        <end position="253"/>
    </location>
</feature>
<evidence type="ECO:0000313" key="8">
    <source>
        <dbReference type="EMBL" id="KKA24521.1"/>
    </source>
</evidence>
<keyword evidence="3 7" id="KW-0812">Transmembrane</keyword>
<comment type="caution">
    <text evidence="8">The sequence shown here is derived from an EMBL/GenBank/DDBJ whole genome shotgun (WGS) entry which is preliminary data.</text>
</comment>
<evidence type="ECO:0000313" key="9">
    <source>
        <dbReference type="Proteomes" id="UP000053958"/>
    </source>
</evidence>
<proteinExistence type="inferred from homology"/>
<dbReference type="InterPro" id="IPR001248">
    <property type="entry name" value="Pur-cyt_permease"/>
</dbReference>
<dbReference type="Proteomes" id="UP000053958">
    <property type="component" value="Unassembled WGS sequence"/>
</dbReference>
<dbReference type="NCBIfam" id="TIGR00800">
    <property type="entry name" value="ncs1"/>
    <property type="match status" value="1"/>
</dbReference>
<dbReference type="GeneID" id="25313773"/>
<dbReference type="GO" id="GO:0005886">
    <property type="term" value="C:plasma membrane"/>
    <property type="evidence" value="ECO:0007669"/>
    <property type="project" value="TreeGrafter"/>
</dbReference>
<dbReference type="InterPro" id="IPR012681">
    <property type="entry name" value="NCS1"/>
</dbReference>
<gene>
    <name evidence="8" type="ORF">T310_1422</name>
</gene>
<keyword evidence="4 7" id="KW-1133">Transmembrane helix</keyword>
<comment type="similarity">
    <text evidence="2">Belongs to the purine-cytosine permease (2.A.39) family.</text>
</comment>
<evidence type="ECO:0000256" key="2">
    <source>
        <dbReference type="ARBA" id="ARBA00008974"/>
    </source>
</evidence>
<name>A0A0F4Z353_RASE3</name>
<feature type="transmembrane region" description="Helical" evidence="7">
    <location>
        <begin position="166"/>
        <end position="187"/>
    </location>
</feature>
<evidence type="ECO:0000256" key="4">
    <source>
        <dbReference type="ARBA" id="ARBA00022989"/>
    </source>
</evidence>
<dbReference type="RefSeq" id="XP_013331133.1">
    <property type="nucleotide sequence ID" value="XM_013475679.1"/>
</dbReference>
<feature type="transmembrane region" description="Helical" evidence="7">
    <location>
        <begin position="391"/>
        <end position="410"/>
    </location>
</feature>
<dbReference type="PANTHER" id="PTHR30618:SF0">
    <property type="entry name" value="PURINE-URACIL PERMEASE NCS1"/>
    <property type="match status" value="1"/>
</dbReference>